<dbReference type="NCBIfam" id="NF000499">
    <property type="entry name" value="Erm23S_rRNA_broad"/>
    <property type="match status" value="1"/>
</dbReference>
<evidence type="ECO:0000313" key="10">
    <source>
        <dbReference type="EMBL" id="MDQ0339687.1"/>
    </source>
</evidence>
<feature type="binding site" evidence="8">
    <location>
        <position position="72"/>
    </location>
    <ligand>
        <name>S-adenosyl-L-methionine</name>
        <dbReference type="ChEBI" id="CHEBI:59789"/>
    </ligand>
</feature>
<gene>
    <name evidence="10" type="ORF">J2S00_002480</name>
</gene>
<organism evidence="10 11">
    <name type="scientific">Caldalkalibacillus uzonensis</name>
    <dbReference type="NCBI Taxonomy" id="353224"/>
    <lineage>
        <taxon>Bacteria</taxon>
        <taxon>Bacillati</taxon>
        <taxon>Bacillota</taxon>
        <taxon>Bacilli</taxon>
        <taxon>Bacillales</taxon>
        <taxon>Bacillaceae</taxon>
        <taxon>Caldalkalibacillus</taxon>
    </lineage>
</organism>
<dbReference type="PANTHER" id="PTHR11727">
    <property type="entry name" value="DIMETHYLADENOSINE TRANSFERASE"/>
    <property type="match status" value="1"/>
</dbReference>
<evidence type="ECO:0000256" key="2">
    <source>
        <dbReference type="ARBA" id="ARBA00022603"/>
    </source>
</evidence>
<dbReference type="EMBL" id="JAUSUQ010000009">
    <property type="protein sequence ID" value="MDQ0339687.1"/>
    <property type="molecule type" value="Genomic_DNA"/>
</dbReference>
<keyword evidence="5 8" id="KW-0694">RNA-binding</keyword>
<feature type="binding site" evidence="8">
    <location>
        <position position="113"/>
    </location>
    <ligand>
        <name>S-adenosyl-L-methionine</name>
        <dbReference type="ChEBI" id="CHEBI:59789"/>
    </ligand>
</feature>
<feature type="domain" description="Ribosomal RNA adenine methylase transferase N-terminal" evidence="9">
    <location>
        <begin position="31"/>
        <end position="196"/>
    </location>
</feature>
<comment type="caution">
    <text evidence="10">The sequence shown here is derived from an EMBL/GenBank/DDBJ whole genome shotgun (WGS) entry which is preliminary data.</text>
</comment>
<keyword evidence="4 8" id="KW-0949">S-adenosyl-L-methionine</keyword>
<dbReference type="PROSITE" id="PS01131">
    <property type="entry name" value="RRNA_A_DIMETH"/>
    <property type="match status" value="1"/>
</dbReference>
<comment type="similarity">
    <text evidence="8">Belongs to the class I-like SAM-binding methyltransferase superfamily. rRNA adenine N(6)-methyltransferase family.</text>
</comment>
<name>A0ABU0CU90_9BACI</name>
<feature type="binding site" evidence="8">
    <location>
        <position position="97"/>
    </location>
    <ligand>
        <name>S-adenosyl-L-methionine</name>
        <dbReference type="ChEBI" id="CHEBI:59789"/>
    </ligand>
</feature>
<dbReference type="PANTHER" id="PTHR11727:SF7">
    <property type="entry name" value="DIMETHYLADENOSINE TRANSFERASE-RELATED"/>
    <property type="match status" value="1"/>
</dbReference>
<evidence type="ECO:0000256" key="3">
    <source>
        <dbReference type="ARBA" id="ARBA00022679"/>
    </source>
</evidence>
<keyword evidence="2 8" id="KW-0489">Methyltransferase</keyword>
<dbReference type="Proteomes" id="UP001232445">
    <property type="component" value="Unassembled WGS sequence"/>
</dbReference>
<evidence type="ECO:0000256" key="7">
    <source>
        <dbReference type="ARBA" id="ARBA00030809"/>
    </source>
</evidence>
<accession>A0ABU0CU90</accession>
<dbReference type="InterPro" id="IPR023165">
    <property type="entry name" value="rRNA_Ade_diMease-like_C"/>
</dbReference>
<sequence>MNKQNKRHRRVRKCIHGPNFLGQHFLHNKKVIEHLINMAHINAKDTVIEIGAGKGAITFSLAEKAGKVIAIEYDTALVETLRTKGEQYANLQIINMDFLNYKLPREPFSVVANIPFSITTPILNKLLNDPATRLQRAALIVEKRAAKRFSTYPITRPNILIWRMWFDFCVTREIKRTCFSPPPGVDTVVLVVKKKKKTHLSPSRSSLFRRLAEYGLRYPQLPLKYVFKDIFTAEQLKRICQNLSLNRESPVCMLKEHEWGIIFHTMMQFVNSSRWPKHLRR</sequence>
<dbReference type="RefSeq" id="WP_307340070.1">
    <property type="nucleotide sequence ID" value="NZ_JAUSUQ010000009.1"/>
</dbReference>
<evidence type="ECO:0000256" key="1">
    <source>
        <dbReference type="ARBA" id="ARBA00016505"/>
    </source>
</evidence>
<feature type="binding site" evidence="8">
    <location>
        <position position="51"/>
    </location>
    <ligand>
        <name>S-adenosyl-L-methionine</name>
        <dbReference type="ChEBI" id="CHEBI:59789"/>
    </ligand>
</feature>
<dbReference type="CDD" id="cd02440">
    <property type="entry name" value="AdoMet_MTases"/>
    <property type="match status" value="1"/>
</dbReference>
<dbReference type="Gene3D" id="1.10.8.100">
    <property type="entry name" value="Ribosomal RNA adenine dimethylase-like, domain 2"/>
    <property type="match status" value="1"/>
</dbReference>
<dbReference type="Gene3D" id="3.40.50.150">
    <property type="entry name" value="Vaccinia Virus protein VP39"/>
    <property type="match status" value="1"/>
</dbReference>
<dbReference type="InterPro" id="IPR001737">
    <property type="entry name" value="KsgA/Erm"/>
</dbReference>
<evidence type="ECO:0000259" key="9">
    <source>
        <dbReference type="SMART" id="SM00650"/>
    </source>
</evidence>
<keyword evidence="3 8" id="KW-0808">Transferase</keyword>
<dbReference type="InterPro" id="IPR029063">
    <property type="entry name" value="SAM-dependent_MTases_sf"/>
</dbReference>
<evidence type="ECO:0000256" key="8">
    <source>
        <dbReference type="PROSITE-ProRule" id="PRU01026"/>
    </source>
</evidence>
<keyword evidence="11" id="KW-1185">Reference proteome</keyword>
<feature type="binding site" evidence="8">
    <location>
        <position position="26"/>
    </location>
    <ligand>
        <name>S-adenosyl-L-methionine</name>
        <dbReference type="ChEBI" id="CHEBI:59789"/>
    </ligand>
</feature>
<dbReference type="InterPro" id="IPR020598">
    <property type="entry name" value="rRNA_Ade_methylase_Trfase_N"/>
</dbReference>
<evidence type="ECO:0000256" key="4">
    <source>
        <dbReference type="ARBA" id="ARBA00022691"/>
    </source>
</evidence>
<dbReference type="PROSITE" id="PS51689">
    <property type="entry name" value="SAM_RNA_A_N6_MT"/>
    <property type="match status" value="1"/>
</dbReference>
<dbReference type="Pfam" id="PF00398">
    <property type="entry name" value="RrnaAD"/>
    <property type="match status" value="1"/>
</dbReference>
<dbReference type="SMART" id="SM00650">
    <property type="entry name" value="rADc"/>
    <property type="match status" value="1"/>
</dbReference>
<evidence type="ECO:0000256" key="6">
    <source>
        <dbReference type="ARBA" id="ARBA00029941"/>
    </source>
</evidence>
<dbReference type="SUPFAM" id="SSF53335">
    <property type="entry name" value="S-adenosyl-L-methionine-dependent methyltransferases"/>
    <property type="match status" value="1"/>
</dbReference>
<feature type="binding site" evidence="8">
    <location>
        <position position="24"/>
    </location>
    <ligand>
        <name>S-adenosyl-L-methionine</name>
        <dbReference type="ChEBI" id="CHEBI:59789"/>
    </ligand>
</feature>
<evidence type="ECO:0000313" key="11">
    <source>
        <dbReference type="Proteomes" id="UP001232445"/>
    </source>
</evidence>
<evidence type="ECO:0000256" key="5">
    <source>
        <dbReference type="ARBA" id="ARBA00022884"/>
    </source>
</evidence>
<proteinExistence type="inferred from homology"/>
<dbReference type="InterPro" id="IPR020596">
    <property type="entry name" value="rRNA_Ade_Mease_Trfase_CS"/>
</dbReference>
<dbReference type="GO" id="GO:0052910">
    <property type="term" value="F:23S rRNA (adenine(2085)-N(6))-dimethyltransferase activity"/>
    <property type="evidence" value="ECO:0007669"/>
    <property type="project" value="UniProtKB-EC"/>
</dbReference>
<reference evidence="10 11" key="1">
    <citation type="submission" date="2023-07" db="EMBL/GenBank/DDBJ databases">
        <title>Genomic Encyclopedia of Type Strains, Phase IV (KMG-IV): sequencing the most valuable type-strain genomes for metagenomic binning, comparative biology and taxonomic classification.</title>
        <authorList>
            <person name="Goeker M."/>
        </authorList>
    </citation>
    <scope>NUCLEOTIDE SEQUENCE [LARGE SCALE GENOMIC DNA]</scope>
    <source>
        <strain evidence="10 11">DSM 17740</strain>
    </source>
</reference>
<protein>
    <recommendedName>
        <fullName evidence="1">rRNA adenine N-6-methyltransferase</fullName>
    </recommendedName>
    <alternativeName>
        <fullName evidence="7">Erythromycin resistance protein</fullName>
    </alternativeName>
    <alternativeName>
        <fullName evidence="6">Macrolide-lincosamide-streptogramin B resistance protein</fullName>
    </alternativeName>
</protein>